<evidence type="ECO:0000313" key="7">
    <source>
        <dbReference type="Proteomes" id="UP000274756"/>
    </source>
</evidence>
<evidence type="ECO:0000313" key="6">
    <source>
        <dbReference type="EMBL" id="VDN50272.1"/>
    </source>
</evidence>
<organism evidence="6 7">
    <name type="scientific">Dracunculus medinensis</name>
    <name type="common">Guinea worm</name>
    <dbReference type="NCBI Taxonomy" id="318479"/>
    <lineage>
        <taxon>Eukaryota</taxon>
        <taxon>Metazoa</taxon>
        <taxon>Ecdysozoa</taxon>
        <taxon>Nematoda</taxon>
        <taxon>Chromadorea</taxon>
        <taxon>Rhabditida</taxon>
        <taxon>Spirurina</taxon>
        <taxon>Dracunculoidea</taxon>
        <taxon>Dracunculidae</taxon>
        <taxon>Dracunculus</taxon>
    </lineage>
</organism>
<sequence>MPSVRYENFANNPILIYNEEKSLRTVARHFADYKTIQADNGSFFVMDVGRIDELMQYWCISLPRVQPFYALQCNSDPVLLHLLAHYPNFGFFCASGDDVEKALDLIGIDRIIYGNPLWTRRNVCKAKEYGLQCLICQSENDLMRVKAFHPDANVILRVCIGPVENRLRIGCDLIDEAPLLIELCSKINIHLVGIGFSVCVGNLSLGLYAYAIAQCRRLFDLAAEFGILLNILDIGDFPSTDMSTGLSFNQISEIINSALFQYFPDDHFVNLRIIAEPGRYFASSAFALVTNVIGTYITRASLLTNTEIDVDEVVIVYKTNDGIYKSFGCILAEDCEPHCEPLHDDETQVITYVSIIGNTVENEVLQPITRLKSLKVGDWLLWNNMGAYTMYNRDKNCRNSLPVVHYFTDSERWAFLRKFSSISKSMSHGKTNVENLCEKKVDDEFSINSEVESFVSEDDDSIWARNSFLREDNEE</sequence>
<keyword evidence="4" id="KW-0456">Lyase</keyword>
<feature type="domain" description="Orn/DAP/Arg decarboxylase 2 N-terminal" evidence="5">
    <location>
        <begin position="49"/>
        <end position="282"/>
    </location>
</feature>
<dbReference type="SUPFAM" id="SSF51419">
    <property type="entry name" value="PLP-binding barrel"/>
    <property type="match status" value="1"/>
</dbReference>
<comment type="similarity">
    <text evidence="2">Belongs to the Orn/Lys/Arg decarboxylase class-II family.</text>
</comment>
<dbReference type="Gene3D" id="2.40.37.10">
    <property type="entry name" value="Lyase, Ornithine Decarboxylase, Chain A, domain 1"/>
    <property type="match status" value="1"/>
</dbReference>
<evidence type="ECO:0000259" key="5">
    <source>
        <dbReference type="Pfam" id="PF02784"/>
    </source>
</evidence>
<dbReference type="Pfam" id="PF02784">
    <property type="entry name" value="Orn_Arg_deC_N"/>
    <property type="match status" value="1"/>
</dbReference>
<dbReference type="PANTHER" id="PTHR11482:SF6">
    <property type="entry name" value="ORNITHINE DECARBOXYLASE 1-RELATED"/>
    <property type="match status" value="1"/>
</dbReference>
<dbReference type="AlphaFoldDB" id="A0A3P7S6Q2"/>
<proteinExistence type="inferred from homology"/>
<dbReference type="OrthoDB" id="5034579at2759"/>
<dbReference type="EMBL" id="UYYG01000002">
    <property type="protein sequence ID" value="VDN50272.1"/>
    <property type="molecule type" value="Genomic_DNA"/>
</dbReference>
<reference evidence="6 7" key="1">
    <citation type="submission" date="2018-11" db="EMBL/GenBank/DDBJ databases">
        <authorList>
            <consortium name="Pathogen Informatics"/>
        </authorList>
    </citation>
    <scope>NUCLEOTIDE SEQUENCE [LARGE SCALE GENOMIC DNA]</scope>
</reference>
<comment type="cofactor">
    <cofactor evidence="1">
        <name>pyridoxal 5'-phosphate</name>
        <dbReference type="ChEBI" id="CHEBI:597326"/>
    </cofactor>
</comment>
<dbReference type="GO" id="GO:0005737">
    <property type="term" value="C:cytoplasm"/>
    <property type="evidence" value="ECO:0007669"/>
    <property type="project" value="TreeGrafter"/>
</dbReference>
<gene>
    <name evidence="6" type="ORF">DME_LOCUS245</name>
</gene>
<evidence type="ECO:0000256" key="1">
    <source>
        <dbReference type="ARBA" id="ARBA00001933"/>
    </source>
</evidence>
<dbReference type="PRINTS" id="PR01182">
    <property type="entry name" value="ORNDCRBXLASE"/>
</dbReference>
<keyword evidence="3" id="KW-0663">Pyridoxal phosphate</keyword>
<dbReference type="InterPro" id="IPR002433">
    <property type="entry name" value="Orn_de-COase"/>
</dbReference>
<dbReference type="STRING" id="318479.A0A3P7S6Q2"/>
<dbReference type="PRINTS" id="PR01179">
    <property type="entry name" value="ODADCRBXLASE"/>
</dbReference>
<evidence type="ECO:0000256" key="2">
    <source>
        <dbReference type="ARBA" id="ARBA00008872"/>
    </source>
</evidence>
<dbReference type="InterPro" id="IPR022644">
    <property type="entry name" value="De-COase2_N"/>
</dbReference>
<dbReference type="InterPro" id="IPR029066">
    <property type="entry name" value="PLP-binding_barrel"/>
</dbReference>
<dbReference type="PANTHER" id="PTHR11482">
    <property type="entry name" value="ARGININE/DIAMINOPIMELATE/ORNITHINE DECARBOXYLASE"/>
    <property type="match status" value="1"/>
</dbReference>
<evidence type="ECO:0000256" key="3">
    <source>
        <dbReference type="ARBA" id="ARBA00022898"/>
    </source>
</evidence>
<accession>A0A3P7S6Q2</accession>
<dbReference type="GO" id="GO:0004586">
    <property type="term" value="F:ornithine decarboxylase activity"/>
    <property type="evidence" value="ECO:0007669"/>
    <property type="project" value="TreeGrafter"/>
</dbReference>
<name>A0A3P7S6Q2_DRAME</name>
<dbReference type="GO" id="GO:0033387">
    <property type="term" value="P:putrescine biosynthetic process from arginine, via ornithine"/>
    <property type="evidence" value="ECO:0007669"/>
    <property type="project" value="TreeGrafter"/>
</dbReference>
<dbReference type="SUPFAM" id="SSF50621">
    <property type="entry name" value="Alanine racemase C-terminal domain-like"/>
    <property type="match status" value="1"/>
</dbReference>
<dbReference type="Proteomes" id="UP000274756">
    <property type="component" value="Unassembled WGS sequence"/>
</dbReference>
<dbReference type="Gene3D" id="3.20.20.10">
    <property type="entry name" value="Alanine racemase"/>
    <property type="match status" value="1"/>
</dbReference>
<dbReference type="InterPro" id="IPR009006">
    <property type="entry name" value="Ala_racemase/Decarboxylase_C"/>
</dbReference>
<keyword evidence="7" id="KW-1185">Reference proteome</keyword>
<protein>
    <recommendedName>
        <fullName evidence="5">Orn/DAP/Arg decarboxylase 2 N-terminal domain-containing protein</fullName>
    </recommendedName>
</protein>
<evidence type="ECO:0000256" key="4">
    <source>
        <dbReference type="ARBA" id="ARBA00023239"/>
    </source>
</evidence>
<dbReference type="InterPro" id="IPR000183">
    <property type="entry name" value="Orn/DAP/Arg_de-COase"/>
</dbReference>